<name>A0A0E0K3T3_ORYPU</name>
<dbReference type="GO" id="GO:0010087">
    <property type="term" value="P:phloem or xylem histogenesis"/>
    <property type="evidence" value="ECO:0007669"/>
    <property type="project" value="TreeGrafter"/>
</dbReference>
<dbReference type="Pfam" id="PF08458">
    <property type="entry name" value="PH_2"/>
    <property type="match status" value="1"/>
</dbReference>
<dbReference type="GO" id="GO:0009734">
    <property type="term" value="P:auxin-activated signaling pathway"/>
    <property type="evidence" value="ECO:0007669"/>
    <property type="project" value="TreeGrafter"/>
</dbReference>
<dbReference type="InterPro" id="IPR040269">
    <property type="entry name" value="VAB"/>
</dbReference>
<dbReference type="GO" id="GO:0010305">
    <property type="term" value="P:leaf vascular tissue pattern formation"/>
    <property type="evidence" value="ECO:0007669"/>
    <property type="project" value="TreeGrafter"/>
</dbReference>
<reference evidence="4" key="1">
    <citation type="submission" date="2015-04" db="UniProtKB">
        <authorList>
            <consortium name="EnsemblPlants"/>
        </authorList>
    </citation>
    <scope>IDENTIFICATION</scope>
</reference>
<evidence type="ECO:0008006" key="6">
    <source>
        <dbReference type="Google" id="ProtNLM"/>
    </source>
</evidence>
<feature type="region of interest" description="Disordered" evidence="1">
    <location>
        <begin position="12"/>
        <end position="41"/>
    </location>
</feature>
<evidence type="ECO:0000313" key="5">
    <source>
        <dbReference type="Proteomes" id="UP000026962"/>
    </source>
</evidence>
<protein>
    <recommendedName>
        <fullName evidence="6">VAN3-binding protein-like auxin canalisation domain-containing protein</fullName>
    </recommendedName>
</protein>
<dbReference type="STRING" id="4537.A0A0E0K3T3"/>
<evidence type="ECO:0000259" key="3">
    <source>
        <dbReference type="Pfam" id="PF08458"/>
    </source>
</evidence>
<organism evidence="4">
    <name type="scientific">Oryza punctata</name>
    <name type="common">Red rice</name>
    <dbReference type="NCBI Taxonomy" id="4537"/>
    <lineage>
        <taxon>Eukaryota</taxon>
        <taxon>Viridiplantae</taxon>
        <taxon>Streptophyta</taxon>
        <taxon>Embryophyta</taxon>
        <taxon>Tracheophyta</taxon>
        <taxon>Spermatophyta</taxon>
        <taxon>Magnoliopsida</taxon>
        <taxon>Liliopsida</taxon>
        <taxon>Poales</taxon>
        <taxon>Poaceae</taxon>
        <taxon>BOP clade</taxon>
        <taxon>Oryzoideae</taxon>
        <taxon>Oryzeae</taxon>
        <taxon>Oryzinae</taxon>
        <taxon>Oryza</taxon>
    </lineage>
</organism>
<dbReference type="eggNOG" id="ENOG502S0IV">
    <property type="taxonomic scope" value="Eukaryota"/>
</dbReference>
<feature type="domain" description="VAN3-binding protein-like auxin canalisation" evidence="2">
    <location>
        <begin position="141"/>
        <end position="271"/>
    </location>
</feature>
<dbReference type="PANTHER" id="PTHR31351:SF43">
    <property type="entry name" value="OS02G0689600 PROTEIN"/>
    <property type="match status" value="1"/>
</dbReference>
<dbReference type="InterPro" id="IPR008546">
    <property type="entry name" value="VAN3-bd-like_auxin_canal"/>
</dbReference>
<evidence type="ECO:0000259" key="2">
    <source>
        <dbReference type="Pfam" id="PF05703"/>
    </source>
</evidence>
<dbReference type="OMA" id="MRTISNC"/>
<feature type="compositionally biased region" description="Basic and acidic residues" evidence="1">
    <location>
        <begin position="26"/>
        <end position="37"/>
    </location>
</feature>
<dbReference type="InterPro" id="IPR013666">
    <property type="entry name" value="PH_pln"/>
</dbReference>
<dbReference type="Gramene" id="OPUNC02G26180.1">
    <property type="protein sequence ID" value="OPUNC02G26180.1"/>
    <property type="gene ID" value="OPUNC02G26180"/>
</dbReference>
<dbReference type="Pfam" id="PF05703">
    <property type="entry name" value="Auxin_canalis"/>
    <property type="match status" value="1"/>
</dbReference>
<reference evidence="4" key="2">
    <citation type="submission" date="2018-05" db="EMBL/GenBank/DDBJ databases">
        <title>OpunRS2 (Oryza punctata Reference Sequence Version 2).</title>
        <authorList>
            <person name="Zhang J."/>
            <person name="Kudrna D."/>
            <person name="Lee S."/>
            <person name="Talag J."/>
            <person name="Welchert J."/>
            <person name="Wing R.A."/>
        </authorList>
    </citation>
    <scope>NUCLEOTIDE SEQUENCE [LARGE SCALE GENOMIC DNA]</scope>
</reference>
<dbReference type="Proteomes" id="UP000026962">
    <property type="component" value="Chromosome 2"/>
</dbReference>
<evidence type="ECO:0000313" key="4">
    <source>
        <dbReference type="EnsemblPlants" id="OPUNC02G26180.1"/>
    </source>
</evidence>
<dbReference type="HOGENOM" id="CLU_069004_0_0_1"/>
<proteinExistence type="predicted"/>
<dbReference type="AlphaFoldDB" id="A0A0E0K3T3"/>
<keyword evidence="5" id="KW-1185">Reference proteome</keyword>
<dbReference type="EnsemblPlants" id="OPUNC02G26180.1">
    <property type="protein sequence ID" value="OPUNC02G26180.1"/>
    <property type="gene ID" value="OPUNC02G26180"/>
</dbReference>
<feature type="domain" description="Pleckstrin-like plant" evidence="3">
    <location>
        <begin position="290"/>
        <end position="383"/>
    </location>
</feature>
<sequence length="392" mass="43636">MGQTVKFGRVPFKIGFSHSQSRPKKDRWQGKSSEQKNIESYNKIPEFPNCHKLEEREDNQQTALLLSGSQNLSSPDIFQLLSMNSTSACFGNSAFDQGKDDQGNHEENSVHNVNQEIKQTMDGIRITVGGVAEFLKSKLANMVQRGCGRKRDDIRLQTAQMHAALSVARLATAVAQMVGNIQSESTNASNTIMTGIGKDEHKKKHAAIASAAALVAASCAEAAKLTGATREQISTVIHMGMETRALGDLLMLTTSAATCLKGANAFKMRNRTISNYAFEDLMSNQKDVRLPIRTPDGKIHIRMVSVHCKYDKIILNLGKEHCLTMSKEYIIFDEHGGTTDFSYPTDEHNYHAINLATSGGNIQLLFEEHEQYSTWKSFIRYLIINKRSRLSY</sequence>
<dbReference type="PANTHER" id="PTHR31351">
    <property type="entry name" value="EXPRESSED PROTEIN"/>
    <property type="match status" value="1"/>
</dbReference>
<evidence type="ECO:0000256" key="1">
    <source>
        <dbReference type="SAM" id="MobiDB-lite"/>
    </source>
</evidence>
<accession>A0A0E0K3T3</accession>